<evidence type="ECO:0000313" key="2">
    <source>
        <dbReference type="Proteomes" id="UP000578112"/>
    </source>
</evidence>
<dbReference type="EMBL" id="JACHNH010000001">
    <property type="protein sequence ID" value="MBB4763457.1"/>
    <property type="molecule type" value="Genomic_DNA"/>
</dbReference>
<keyword evidence="1" id="KW-0378">Hydrolase</keyword>
<dbReference type="SUPFAM" id="SSF54197">
    <property type="entry name" value="HIT-like"/>
    <property type="match status" value="1"/>
</dbReference>
<comment type="caution">
    <text evidence="1">The sequence shown here is derived from an EMBL/GenBank/DDBJ whole genome shotgun (WGS) entry which is preliminary data.</text>
</comment>
<dbReference type="InterPro" id="IPR036265">
    <property type="entry name" value="HIT-like_sf"/>
</dbReference>
<dbReference type="RefSeq" id="WP_184994775.1">
    <property type="nucleotide sequence ID" value="NZ_BOMK01000011.1"/>
</dbReference>
<accession>A0A7W7HZ32</accession>
<protein>
    <submittedName>
        <fullName evidence="1">Diadenosine tetraphosphate (Ap4A) HIT family hydrolase</fullName>
    </submittedName>
</protein>
<dbReference type="GO" id="GO:0016787">
    <property type="term" value="F:hydrolase activity"/>
    <property type="evidence" value="ECO:0007669"/>
    <property type="project" value="UniProtKB-KW"/>
</dbReference>
<name>A0A7W7HZ32_9ACTN</name>
<organism evidence="1 2">
    <name type="scientific">Actinoplanes digitatis</name>
    <dbReference type="NCBI Taxonomy" id="1868"/>
    <lineage>
        <taxon>Bacteria</taxon>
        <taxon>Bacillati</taxon>
        <taxon>Actinomycetota</taxon>
        <taxon>Actinomycetes</taxon>
        <taxon>Micromonosporales</taxon>
        <taxon>Micromonosporaceae</taxon>
        <taxon>Actinoplanes</taxon>
    </lineage>
</organism>
<dbReference type="AlphaFoldDB" id="A0A7W7HZ32"/>
<dbReference type="Proteomes" id="UP000578112">
    <property type="component" value="Unassembled WGS sequence"/>
</dbReference>
<reference evidence="1 2" key="1">
    <citation type="submission" date="2020-08" db="EMBL/GenBank/DDBJ databases">
        <title>Sequencing the genomes of 1000 actinobacteria strains.</title>
        <authorList>
            <person name="Klenk H.-P."/>
        </authorList>
    </citation>
    <scope>NUCLEOTIDE SEQUENCE [LARGE SCALE GENOMIC DNA]</scope>
    <source>
        <strain evidence="1 2">DSM 43149</strain>
    </source>
</reference>
<sequence>MALTPDEFYQHALAATDSERRLPLSRMTGWEISPFVQDGLRVTPLRPPVVPEPPRHGEDPAECGICGDRDKGVWFNERWRLDRISGVGLPLIVMLYPRDHYDLADLPDEMAAELGLLSTRIVRHVQAVPHVARAHMYRFGDGAAHLHLWFFARPEGQAQLFGSWLPVWDDLLPEYPADLADADAALVADALVASSGGSRTPTAAYGTEAEPAR</sequence>
<dbReference type="Gene3D" id="3.30.428.10">
    <property type="entry name" value="HIT-like"/>
    <property type="match status" value="1"/>
</dbReference>
<keyword evidence="2" id="KW-1185">Reference proteome</keyword>
<gene>
    <name evidence="1" type="ORF">BJ971_004013</name>
</gene>
<evidence type="ECO:0000313" key="1">
    <source>
        <dbReference type="EMBL" id="MBB4763457.1"/>
    </source>
</evidence>
<proteinExistence type="predicted"/>